<evidence type="ECO:0000259" key="6">
    <source>
        <dbReference type="PROSITE" id="PS50071"/>
    </source>
</evidence>
<dbReference type="AlphaFoldDB" id="A0AAN8FWA6"/>
<dbReference type="PROSITE" id="PS50071">
    <property type="entry name" value="HOMEOBOX_2"/>
    <property type="match status" value="1"/>
</dbReference>
<proteinExistence type="predicted"/>
<feature type="DNA-binding region" description="Homeobox" evidence="5">
    <location>
        <begin position="60"/>
        <end position="122"/>
    </location>
</feature>
<evidence type="ECO:0000256" key="5">
    <source>
        <dbReference type="PROSITE-ProRule" id="PRU00108"/>
    </source>
</evidence>
<comment type="caution">
    <text evidence="7">The sequence shown here is derived from an EMBL/GenBank/DDBJ whole genome shotgun (WGS) entry which is preliminary data.</text>
</comment>
<evidence type="ECO:0000256" key="2">
    <source>
        <dbReference type="ARBA" id="ARBA00023125"/>
    </source>
</evidence>
<evidence type="ECO:0000313" key="7">
    <source>
        <dbReference type="EMBL" id="KAK5984399.1"/>
    </source>
</evidence>
<evidence type="ECO:0000256" key="4">
    <source>
        <dbReference type="ARBA" id="ARBA00023242"/>
    </source>
</evidence>
<sequence>RFSNCGSDTKIAKVPILITFLQDVTRAVESIRHKHELTVAGMREIIANSIMIMQTKIADATRRRRNFTKEATAILQEYYADHFNHPYPNEKEKLLLAAKCHISLQQVSNWFGNRRIRTKKSQRLEEFANFGRF</sequence>
<dbReference type="InterPro" id="IPR009057">
    <property type="entry name" value="Homeodomain-like_sf"/>
</dbReference>
<feature type="domain" description="Homeobox" evidence="6">
    <location>
        <begin position="58"/>
        <end position="121"/>
    </location>
</feature>
<dbReference type="Proteomes" id="UP001331761">
    <property type="component" value="Unassembled WGS sequence"/>
</dbReference>
<evidence type="ECO:0000256" key="1">
    <source>
        <dbReference type="ARBA" id="ARBA00004123"/>
    </source>
</evidence>
<reference evidence="7 8" key="1">
    <citation type="submission" date="2019-10" db="EMBL/GenBank/DDBJ databases">
        <title>Assembly and Annotation for the nematode Trichostrongylus colubriformis.</title>
        <authorList>
            <person name="Martin J."/>
        </authorList>
    </citation>
    <scope>NUCLEOTIDE SEQUENCE [LARGE SCALE GENOMIC DNA]</scope>
    <source>
        <strain evidence="7">G859</strain>
        <tissue evidence="7">Whole worm</tissue>
    </source>
</reference>
<comment type="subcellular location">
    <subcellularLocation>
        <location evidence="1 5">Nucleus</location>
    </subcellularLocation>
</comment>
<dbReference type="PANTHER" id="PTHR11850">
    <property type="entry name" value="HOMEOBOX PROTEIN TRANSCRIPTION FACTORS"/>
    <property type="match status" value="1"/>
</dbReference>
<keyword evidence="3 5" id="KW-0371">Homeobox</keyword>
<organism evidence="7 8">
    <name type="scientific">Trichostrongylus colubriformis</name>
    <name type="common">Black scour worm</name>
    <dbReference type="NCBI Taxonomy" id="6319"/>
    <lineage>
        <taxon>Eukaryota</taxon>
        <taxon>Metazoa</taxon>
        <taxon>Ecdysozoa</taxon>
        <taxon>Nematoda</taxon>
        <taxon>Chromadorea</taxon>
        <taxon>Rhabditida</taxon>
        <taxon>Rhabditina</taxon>
        <taxon>Rhabditomorpha</taxon>
        <taxon>Strongyloidea</taxon>
        <taxon>Trichostrongylidae</taxon>
        <taxon>Trichostrongylus</taxon>
    </lineage>
</organism>
<keyword evidence="8" id="KW-1185">Reference proteome</keyword>
<evidence type="ECO:0000313" key="8">
    <source>
        <dbReference type="Proteomes" id="UP001331761"/>
    </source>
</evidence>
<dbReference type="Pfam" id="PF05920">
    <property type="entry name" value="Homeobox_KN"/>
    <property type="match status" value="1"/>
</dbReference>
<dbReference type="GO" id="GO:0000987">
    <property type="term" value="F:cis-regulatory region sequence-specific DNA binding"/>
    <property type="evidence" value="ECO:0007669"/>
    <property type="project" value="UniProtKB-ARBA"/>
</dbReference>
<protein>
    <submittedName>
        <fullName evidence="7">Homeobox domain-containing protein</fullName>
    </submittedName>
</protein>
<dbReference type="CDD" id="cd00086">
    <property type="entry name" value="homeodomain"/>
    <property type="match status" value="1"/>
</dbReference>
<dbReference type="InterPro" id="IPR017970">
    <property type="entry name" value="Homeobox_CS"/>
</dbReference>
<dbReference type="GO" id="GO:0000981">
    <property type="term" value="F:DNA-binding transcription factor activity, RNA polymerase II-specific"/>
    <property type="evidence" value="ECO:0007669"/>
    <property type="project" value="InterPro"/>
</dbReference>
<gene>
    <name evidence="7" type="ORF">GCK32_020645</name>
</gene>
<dbReference type="PROSITE" id="PS00027">
    <property type="entry name" value="HOMEOBOX_1"/>
    <property type="match status" value="1"/>
</dbReference>
<dbReference type="InterPro" id="IPR001356">
    <property type="entry name" value="HD"/>
</dbReference>
<dbReference type="InterPro" id="IPR050224">
    <property type="entry name" value="TALE_homeobox"/>
</dbReference>
<dbReference type="EMBL" id="WIXE01002935">
    <property type="protein sequence ID" value="KAK5984399.1"/>
    <property type="molecule type" value="Genomic_DNA"/>
</dbReference>
<dbReference type="Gene3D" id="1.10.10.60">
    <property type="entry name" value="Homeodomain-like"/>
    <property type="match status" value="1"/>
</dbReference>
<keyword evidence="4 5" id="KW-0539">Nucleus</keyword>
<name>A0AAN8FWA6_TRICO</name>
<evidence type="ECO:0000256" key="3">
    <source>
        <dbReference type="ARBA" id="ARBA00023155"/>
    </source>
</evidence>
<dbReference type="GO" id="GO:0005634">
    <property type="term" value="C:nucleus"/>
    <property type="evidence" value="ECO:0007669"/>
    <property type="project" value="UniProtKB-SubCell"/>
</dbReference>
<feature type="non-terminal residue" evidence="7">
    <location>
        <position position="1"/>
    </location>
</feature>
<keyword evidence="2 5" id="KW-0238">DNA-binding</keyword>
<dbReference type="InterPro" id="IPR008422">
    <property type="entry name" value="KN_HD"/>
</dbReference>
<accession>A0AAN8FWA6</accession>
<dbReference type="SUPFAM" id="SSF46689">
    <property type="entry name" value="Homeodomain-like"/>
    <property type="match status" value="1"/>
</dbReference>
<dbReference type="SMART" id="SM00389">
    <property type="entry name" value="HOX"/>
    <property type="match status" value="1"/>
</dbReference>